<reference evidence="1" key="1">
    <citation type="submission" date="2009-10" db="EMBL/GenBank/DDBJ databases">
        <title>Diversity of trophic interactions inside an arsenic-rich microbial ecosystem.</title>
        <authorList>
            <person name="Bertin P.N."/>
            <person name="Heinrich-Salmeron A."/>
            <person name="Pelletier E."/>
            <person name="Goulhen-Chollet F."/>
            <person name="Arsene-Ploetze F."/>
            <person name="Gallien S."/>
            <person name="Calteau A."/>
            <person name="Vallenet D."/>
            <person name="Casiot C."/>
            <person name="Chane-Woon-Ming B."/>
            <person name="Giloteaux L."/>
            <person name="Barakat M."/>
            <person name="Bonnefoy V."/>
            <person name="Bruneel O."/>
            <person name="Chandler M."/>
            <person name="Cleiss J."/>
            <person name="Duran R."/>
            <person name="Elbaz-Poulichet F."/>
            <person name="Fonknechten N."/>
            <person name="Lauga B."/>
            <person name="Mornico D."/>
            <person name="Ortet P."/>
            <person name="Schaeffer C."/>
            <person name="Siguier P."/>
            <person name="Alexander Thil Smith A."/>
            <person name="Van Dorsselaer A."/>
            <person name="Weissenbach J."/>
            <person name="Medigue C."/>
            <person name="Le Paslier D."/>
        </authorList>
    </citation>
    <scope>NUCLEOTIDE SEQUENCE</scope>
</reference>
<protein>
    <submittedName>
        <fullName evidence="1">Uncharacterized protein</fullName>
    </submittedName>
</protein>
<sequence>MHQSRHITIDRLISEAKAWRRQRRAAQVRAWRDRIAAWALILACLALLWWTFPSAAKAAEITAPTPAASRWALDISTVSYHTRQWARDSLNQHNEGLGLEYQATPDWGLAGGFYKNSYSRTSVYTTATYTPLHITLPAGFRLAAGGLVGVISGYTNQEAPARPSMAAALLEVRNASGWGINLVCVPNAGQSAGFVGLQLVVPI</sequence>
<evidence type="ECO:0000313" key="1">
    <source>
        <dbReference type="EMBL" id="CBH97012.1"/>
    </source>
</evidence>
<proteinExistence type="predicted"/>
<organism evidence="1">
    <name type="scientific">mine drainage metagenome</name>
    <dbReference type="NCBI Taxonomy" id="410659"/>
    <lineage>
        <taxon>unclassified sequences</taxon>
        <taxon>metagenomes</taxon>
        <taxon>ecological metagenomes</taxon>
    </lineage>
</organism>
<dbReference type="Gene3D" id="2.40.160.20">
    <property type="match status" value="1"/>
</dbReference>
<accession>E6PQ08</accession>
<comment type="caution">
    <text evidence="1">The sequence shown here is derived from an EMBL/GenBank/DDBJ whole genome shotgun (WGS) entry which is preliminary data.</text>
</comment>
<dbReference type="AlphaFoldDB" id="E6PQ08"/>
<dbReference type="EMBL" id="CABM01000040">
    <property type="protein sequence ID" value="CBH97012.1"/>
    <property type="molecule type" value="Genomic_DNA"/>
</dbReference>
<gene>
    <name evidence="1" type="ORF">CARN2_1622</name>
</gene>
<name>E6PQ08_9ZZZZ</name>